<dbReference type="AlphaFoldDB" id="A0A4C1UPN3"/>
<reference evidence="2 3" key="1">
    <citation type="journal article" date="2019" name="Commun. Biol.">
        <title>The bagworm genome reveals a unique fibroin gene that provides high tensile strength.</title>
        <authorList>
            <person name="Kono N."/>
            <person name="Nakamura H."/>
            <person name="Ohtoshi R."/>
            <person name="Tomita M."/>
            <person name="Numata K."/>
            <person name="Arakawa K."/>
        </authorList>
    </citation>
    <scope>NUCLEOTIDE SEQUENCE [LARGE SCALE GENOMIC DNA]</scope>
</reference>
<keyword evidence="3" id="KW-1185">Reference proteome</keyword>
<keyword evidence="1" id="KW-1133">Transmembrane helix</keyword>
<keyword evidence="1" id="KW-0472">Membrane</keyword>
<gene>
    <name evidence="2" type="ORF">EVAR_11748_1</name>
</gene>
<comment type="caution">
    <text evidence="2">The sequence shown here is derived from an EMBL/GenBank/DDBJ whole genome shotgun (WGS) entry which is preliminary data.</text>
</comment>
<proteinExistence type="predicted"/>
<evidence type="ECO:0000313" key="3">
    <source>
        <dbReference type="Proteomes" id="UP000299102"/>
    </source>
</evidence>
<dbReference type="Proteomes" id="UP000299102">
    <property type="component" value="Unassembled WGS sequence"/>
</dbReference>
<feature type="transmembrane region" description="Helical" evidence="1">
    <location>
        <begin position="16"/>
        <end position="33"/>
    </location>
</feature>
<name>A0A4C1UPN3_EUMVA</name>
<keyword evidence="1" id="KW-0812">Transmembrane</keyword>
<protein>
    <submittedName>
        <fullName evidence="2">Uncharacterized protein</fullName>
    </submittedName>
</protein>
<evidence type="ECO:0000256" key="1">
    <source>
        <dbReference type="SAM" id="Phobius"/>
    </source>
</evidence>
<dbReference type="EMBL" id="BGZK01000205">
    <property type="protein sequence ID" value="GBP28289.1"/>
    <property type="molecule type" value="Genomic_DNA"/>
</dbReference>
<evidence type="ECO:0000313" key="2">
    <source>
        <dbReference type="EMBL" id="GBP28289.1"/>
    </source>
</evidence>
<accession>A0A4C1UPN3</accession>
<organism evidence="2 3">
    <name type="scientific">Eumeta variegata</name>
    <name type="common">Bagworm moth</name>
    <name type="synonym">Eumeta japonica</name>
    <dbReference type="NCBI Taxonomy" id="151549"/>
    <lineage>
        <taxon>Eukaryota</taxon>
        <taxon>Metazoa</taxon>
        <taxon>Ecdysozoa</taxon>
        <taxon>Arthropoda</taxon>
        <taxon>Hexapoda</taxon>
        <taxon>Insecta</taxon>
        <taxon>Pterygota</taxon>
        <taxon>Neoptera</taxon>
        <taxon>Endopterygota</taxon>
        <taxon>Lepidoptera</taxon>
        <taxon>Glossata</taxon>
        <taxon>Ditrysia</taxon>
        <taxon>Tineoidea</taxon>
        <taxon>Psychidae</taxon>
        <taxon>Oiketicinae</taxon>
        <taxon>Eumeta</taxon>
    </lineage>
</organism>
<sequence length="74" mass="8487">MYVRASLPNDCAESDNAFFVILLFLGSVVKLFWGKKLESKGDIESAVRQCFASKPPNAEYLRKTIEYKELHFEP</sequence>